<evidence type="ECO:0000313" key="2">
    <source>
        <dbReference type="EnsemblMetazoa" id="XP_029343472.1"/>
    </source>
</evidence>
<evidence type="ECO:0000313" key="3">
    <source>
        <dbReference type="Proteomes" id="UP000007819"/>
    </source>
</evidence>
<reference evidence="2" key="2">
    <citation type="submission" date="2022-06" db="UniProtKB">
        <authorList>
            <consortium name="EnsemblMetazoa"/>
        </authorList>
    </citation>
    <scope>IDENTIFICATION</scope>
</reference>
<feature type="region of interest" description="Disordered" evidence="1">
    <location>
        <begin position="163"/>
        <end position="183"/>
    </location>
</feature>
<accession>A0A8R2JP17</accession>
<dbReference type="AlphaFoldDB" id="A0A8R2JP17"/>
<reference evidence="3" key="1">
    <citation type="submission" date="2010-06" db="EMBL/GenBank/DDBJ databases">
        <authorList>
            <person name="Jiang H."/>
            <person name="Abraham K."/>
            <person name="Ali S."/>
            <person name="Alsbrooks S.L."/>
            <person name="Anim B.N."/>
            <person name="Anosike U.S."/>
            <person name="Attaway T."/>
            <person name="Bandaranaike D.P."/>
            <person name="Battles P.K."/>
            <person name="Bell S.N."/>
            <person name="Bell A.V."/>
            <person name="Beltran B."/>
            <person name="Bickham C."/>
            <person name="Bustamante Y."/>
            <person name="Caleb T."/>
            <person name="Canada A."/>
            <person name="Cardenas V."/>
            <person name="Carter K."/>
            <person name="Chacko J."/>
            <person name="Chandrabose M.N."/>
            <person name="Chavez D."/>
            <person name="Chavez A."/>
            <person name="Chen L."/>
            <person name="Chu H.-S."/>
            <person name="Claassen K.J."/>
            <person name="Cockrell R."/>
            <person name="Collins M."/>
            <person name="Cooper J.A."/>
            <person name="Cree A."/>
            <person name="Curry S.M."/>
            <person name="Da Y."/>
            <person name="Dao M.D."/>
            <person name="Das B."/>
            <person name="Davila M.-L."/>
            <person name="Davy-Carroll L."/>
            <person name="Denson S."/>
            <person name="Dinh H."/>
            <person name="Ebong V.E."/>
            <person name="Edwards J.R."/>
            <person name="Egan A."/>
            <person name="El-Daye J."/>
            <person name="Escobedo L."/>
            <person name="Fernandez S."/>
            <person name="Fernando P.R."/>
            <person name="Flagg N."/>
            <person name="Forbes L.D."/>
            <person name="Fowler R.G."/>
            <person name="Fu Q."/>
            <person name="Gabisi R.A."/>
            <person name="Ganer J."/>
            <person name="Garbino Pronczuk A."/>
            <person name="Garcia R.M."/>
            <person name="Garner T."/>
            <person name="Garrett T.E."/>
            <person name="Gonzalez D.A."/>
            <person name="Hamid H."/>
            <person name="Hawkins E.S."/>
            <person name="Hirani K."/>
            <person name="Hogues M.E."/>
            <person name="Hollins B."/>
            <person name="Hsiao C.-H."/>
            <person name="Jabil R."/>
            <person name="James M.L."/>
            <person name="Jhangiani S.N."/>
            <person name="Johnson B."/>
            <person name="Johnson Q."/>
            <person name="Joshi V."/>
            <person name="Kalu J.B."/>
            <person name="Kam C."/>
            <person name="Kashfia A."/>
            <person name="Keebler J."/>
            <person name="Kisamo H."/>
            <person name="Kovar C.L."/>
            <person name="Lago L.A."/>
            <person name="Lai C.-Y."/>
            <person name="Laidlaw J."/>
            <person name="Lara F."/>
            <person name="Le T.-K."/>
            <person name="Lee S.L."/>
            <person name="Legall F.H."/>
            <person name="Lemon S.J."/>
            <person name="Lewis L.R."/>
            <person name="Li B."/>
            <person name="Liu Y."/>
            <person name="Liu Y.-S."/>
            <person name="Lopez J."/>
            <person name="Lozado R.J."/>
            <person name="Lu J."/>
            <person name="Madu R.C."/>
            <person name="Maheshwari M."/>
            <person name="Maheshwari R."/>
            <person name="Malloy K."/>
            <person name="Martinez E."/>
            <person name="Mathew T."/>
            <person name="Mercado I.C."/>
            <person name="Mercado C."/>
            <person name="Meyer B."/>
            <person name="Montgomery K."/>
            <person name="Morgan M.B."/>
            <person name="Munidasa M."/>
            <person name="Nazareth L.V."/>
            <person name="Nelson J."/>
            <person name="Ng B.M."/>
            <person name="Nguyen N.B."/>
            <person name="Nguyen P.Q."/>
            <person name="Nguyen T."/>
            <person name="Obregon M."/>
            <person name="Okwuonu G.O."/>
            <person name="Onwere C.G."/>
            <person name="Orozco G."/>
            <person name="Parra A."/>
            <person name="Patel S."/>
            <person name="Patil S."/>
            <person name="Perez A."/>
            <person name="Perez Y."/>
            <person name="Pham C."/>
            <person name="Primus E.L."/>
            <person name="Pu L.-L."/>
            <person name="Puazo M."/>
            <person name="Qin X."/>
            <person name="Quiroz J.B."/>
            <person name="Reese J."/>
            <person name="Richards S."/>
            <person name="Rives C.M."/>
            <person name="Robberts R."/>
            <person name="Ruiz S.J."/>
            <person name="Ruiz M.J."/>
            <person name="Santibanez J."/>
            <person name="Schneider B.W."/>
            <person name="Sisson I."/>
            <person name="Smith M."/>
            <person name="Sodergren E."/>
            <person name="Song X.-Z."/>
            <person name="Song B.B."/>
            <person name="Summersgill H."/>
            <person name="Thelus R."/>
            <person name="Thornton R.D."/>
            <person name="Trejos Z.Y."/>
            <person name="Usmani K."/>
            <person name="Vattathil S."/>
            <person name="Villasana D."/>
            <person name="Walker D.L."/>
            <person name="Wang S."/>
            <person name="Wang K."/>
            <person name="White C.S."/>
            <person name="Williams A.C."/>
            <person name="Williamson J."/>
            <person name="Wilson K."/>
            <person name="Woghiren I.O."/>
            <person name="Woodworth J.R."/>
            <person name="Worley K.C."/>
            <person name="Wright R.A."/>
            <person name="Wu W."/>
            <person name="Young L."/>
            <person name="Zhang L."/>
            <person name="Zhang J."/>
            <person name="Zhu Y."/>
            <person name="Muzny D.M."/>
            <person name="Weinstock G."/>
            <person name="Gibbs R.A."/>
        </authorList>
    </citation>
    <scope>NUCLEOTIDE SEQUENCE [LARGE SCALE GENOMIC DNA]</scope>
    <source>
        <strain evidence="3">LSR1</strain>
    </source>
</reference>
<evidence type="ECO:0000256" key="1">
    <source>
        <dbReference type="SAM" id="MobiDB-lite"/>
    </source>
</evidence>
<organism evidence="2 3">
    <name type="scientific">Acyrthosiphon pisum</name>
    <name type="common">Pea aphid</name>
    <dbReference type="NCBI Taxonomy" id="7029"/>
    <lineage>
        <taxon>Eukaryota</taxon>
        <taxon>Metazoa</taxon>
        <taxon>Ecdysozoa</taxon>
        <taxon>Arthropoda</taxon>
        <taxon>Hexapoda</taxon>
        <taxon>Insecta</taxon>
        <taxon>Pterygota</taxon>
        <taxon>Neoptera</taxon>
        <taxon>Paraneoptera</taxon>
        <taxon>Hemiptera</taxon>
        <taxon>Sternorrhyncha</taxon>
        <taxon>Aphidomorpha</taxon>
        <taxon>Aphidoidea</taxon>
        <taxon>Aphididae</taxon>
        <taxon>Macrosiphini</taxon>
        <taxon>Acyrthosiphon</taxon>
    </lineage>
</organism>
<dbReference type="Proteomes" id="UP000007819">
    <property type="component" value="Chromosome A1"/>
</dbReference>
<keyword evidence="3" id="KW-1185">Reference proteome</keyword>
<sequence length="235" mass="27613">MKAGEYVMEKQLFHFNGPEPFIYHPKHTFRMLINHQCRGIQYTPTKTFLDGQLRIICEWLLSEFRNPYAEGVSSRPFRYHLDMDRPLLVHDTPRRIGVASIIFNRIEPPMPTGEENTDQLEADARLADRVINEFFPLNNDINIEAWLNFKNTQMYRAAWLKNNNSNNNNNNNNNHNHSHGIGRSSRLRNINNFSLSEISLDDIVPNNILTDRDELEIVNRTYRHIRFSDIDSDSD</sequence>
<protein>
    <submittedName>
        <fullName evidence="2">Uncharacterized protein</fullName>
    </submittedName>
</protein>
<proteinExistence type="predicted"/>
<feature type="compositionally biased region" description="Low complexity" evidence="1">
    <location>
        <begin position="163"/>
        <end position="175"/>
    </location>
</feature>
<name>A0A8R2JP17_ACYPI</name>
<dbReference type="EnsemblMetazoa" id="XM_029487612.1">
    <property type="protein sequence ID" value="XP_029343472.1"/>
    <property type="gene ID" value="LOC100570218"/>
</dbReference>
<dbReference type="OrthoDB" id="10571947at2759"/>